<sequence>MVFPNQELWYASLWCGCSDAVPAGQWLRQHHGSQLGWQRKQNKSKRRIRNNEKETTLHYEYALGGVGYIGLQLLAGFKNKSCIVNNAYDCHGVSPQVMLLN</sequence>
<name>A0AAI9XCU7_PENTH</name>
<reference evidence="1" key="1">
    <citation type="submission" date="2015-06" db="EMBL/GenBank/DDBJ databases">
        <authorList>
            <person name="Nguyen H."/>
        </authorList>
    </citation>
    <scope>NUCLEOTIDE SEQUENCE</scope>
    <source>
        <strain evidence="1">DAOM 180753</strain>
    </source>
</reference>
<keyword evidence="2" id="KW-1185">Reference proteome</keyword>
<accession>A0AAI9XCU7</accession>
<proteinExistence type="predicted"/>
<dbReference type="Proteomes" id="UP001227192">
    <property type="component" value="Unassembled WGS sequence"/>
</dbReference>
<evidence type="ECO:0000313" key="1">
    <source>
        <dbReference type="EMBL" id="KAJ9491954.1"/>
    </source>
</evidence>
<dbReference type="EMBL" id="LACB01000021">
    <property type="protein sequence ID" value="KAJ9491954.1"/>
    <property type="molecule type" value="Genomic_DNA"/>
</dbReference>
<dbReference type="AlphaFoldDB" id="A0AAI9XCU7"/>
<organism evidence="1 2">
    <name type="scientific">Penicillium thymicola</name>
    <dbReference type="NCBI Taxonomy" id="293382"/>
    <lineage>
        <taxon>Eukaryota</taxon>
        <taxon>Fungi</taxon>
        <taxon>Dikarya</taxon>
        <taxon>Ascomycota</taxon>
        <taxon>Pezizomycotina</taxon>
        <taxon>Eurotiomycetes</taxon>
        <taxon>Eurotiomycetidae</taxon>
        <taxon>Eurotiales</taxon>
        <taxon>Aspergillaceae</taxon>
        <taxon>Penicillium</taxon>
    </lineage>
</organism>
<gene>
    <name evidence="1" type="ORF">VN97_g1289</name>
</gene>
<protein>
    <submittedName>
        <fullName evidence="1">Uncharacterized protein</fullName>
    </submittedName>
</protein>
<comment type="caution">
    <text evidence="1">The sequence shown here is derived from an EMBL/GenBank/DDBJ whole genome shotgun (WGS) entry which is preliminary data.</text>
</comment>
<evidence type="ECO:0000313" key="2">
    <source>
        <dbReference type="Proteomes" id="UP001227192"/>
    </source>
</evidence>
<reference evidence="1" key="2">
    <citation type="journal article" date="2016" name="Fungal Biol.">
        <title>Ochratoxin A production by Penicillium thymicola.</title>
        <authorList>
            <person name="Nguyen H.D.T."/>
            <person name="McMullin D.R."/>
            <person name="Ponomareva E."/>
            <person name="Riley R."/>
            <person name="Pomraning K.R."/>
            <person name="Baker S.E."/>
            <person name="Seifert K.A."/>
        </authorList>
    </citation>
    <scope>NUCLEOTIDE SEQUENCE</scope>
    <source>
        <strain evidence="1">DAOM 180753</strain>
    </source>
</reference>